<dbReference type="InterPro" id="IPR050900">
    <property type="entry name" value="Transposase_IS3/IS150/IS904"/>
</dbReference>
<dbReference type="InterPro" id="IPR036397">
    <property type="entry name" value="RNaseH_sf"/>
</dbReference>
<evidence type="ECO:0000313" key="3">
    <source>
        <dbReference type="Proteomes" id="UP000199065"/>
    </source>
</evidence>
<dbReference type="PANTHER" id="PTHR46889">
    <property type="entry name" value="TRANSPOSASE INSF FOR INSERTION SEQUENCE IS3B-RELATED"/>
    <property type="match status" value="1"/>
</dbReference>
<dbReference type="NCBIfam" id="NF033516">
    <property type="entry name" value="transpos_IS3"/>
    <property type="match status" value="1"/>
</dbReference>
<reference evidence="2 3" key="1">
    <citation type="submission" date="2016-10" db="EMBL/GenBank/DDBJ databases">
        <authorList>
            <person name="de Groot N.N."/>
        </authorList>
    </citation>
    <scope>NUCLEOTIDE SEQUENCE [LARGE SCALE GENOMIC DNA]</scope>
    <source>
        <strain>J11</strain>
        <strain evidence="3">PG 39</strain>
    </source>
</reference>
<dbReference type="SUPFAM" id="SSF53098">
    <property type="entry name" value="Ribonuclease H-like"/>
    <property type="match status" value="1"/>
</dbReference>
<dbReference type="PROSITE" id="PS50994">
    <property type="entry name" value="INTEGRASE"/>
    <property type="match status" value="1"/>
</dbReference>
<sequence length="248" mass="27880">MTLRGYRYLRDEAEAAGVVMCERTAWRLCSQQQLWSSYGKKRGKNGKRPSTPVHDDHLAHTDAHGVTRHDFINAATGINQVWLTDITEHHTGEGKLYFCAIKDAFSNRIIGYAAGAHMSASLAVSALNTAVARRHIHGNSVAGCIVHSDRGSQFRSKHYLRALTSYHLTGSIGRVAAAGDNDAVESFFSLLQRNVLNTKTWASREDLTIAIITWIEHRYHRRRRQKRLDRLTPIEYETINTNTAIKAA</sequence>
<feature type="domain" description="Integrase catalytic" evidence="1">
    <location>
        <begin position="72"/>
        <end position="241"/>
    </location>
</feature>
<dbReference type="InterPro" id="IPR012337">
    <property type="entry name" value="RNaseH-like_sf"/>
</dbReference>
<accession>A0A1I2VBE2</accession>
<dbReference type="GO" id="GO:0015074">
    <property type="term" value="P:DNA integration"/>
    <property type="evidence" value="ECO:0007669"/>
    <property type="project" value="InterPro"/>
</dbReference>
<protein>
    <submittedName>
        <fullName evidence="2">Transposase InsO and inactivated derivatives</fullName>
    </submittedName>
</protein>
<name>A0A1I2VBE2_9CORY</name>
<dbReference type="AlphaFoldDB" id="A0A1I2VBE2"/>
<gene>
    <name evidence="2" type="ORF">SAMN05660282_02207</name>
</gene>
<keyword evidence="3" id="KW-1185">Reference proteome</keyword>
<organism evidence="2 3">
    <name type="scientific">Corynebacterium spheniscorum</name>
    <dbReference type="NCBI Taxonomy" id="185761"/>
    <lineage>
        <taxon>Bacteria</taxon>
        <taxon>Bacillati</taxon>
        <taxon>Actinomycetota</taxon>
        <taxon>Actinomycetes</taxon>
        <taxon>Mycobacteriales</taxon>
        <taxon>Corynebacteriaceae</taxon>
        <taxon>Corynebacterium</taxon>
    </lineage>
</organism>
<dbReference type="Pfam" id="PF13333">
    <property type="entry name" value="rve_2"/>
    <property type="match status" value="1"/>
</dbReference>
<dbReference type="PANTHER" id="PTHR46889:SF4">
    <property type="entry name" value="TRANSPOSASE INSO FOR INSERTION SEQUENCE ELEMENT IS911B-RELATED"/>
    <property type="match status" value="1"/>
</dbReference>
<dbReference type="EMBL" id="FOPJ01000020">
    <property type="protein sequence ID" value="SFG86684.1"/>
    <property type="molecule type" value="Genomic_DNA"/>
</dbReference>
<proteinExistence type="predicted"/>
<evidence type="ECO:0000313" key="2">
    <source>
        <dbReference type="EMBL" id="SFG86684.1"/>
    </source>
</evidence>
<dbReference type="InterPro" id="IPR048020">
    <property type="entry name" value="Transpos_IS3"/>
</dbReference>
<dbReference type="Proteomes" id="UP000199065">
    <property type="component" value="Unassembled WGS sequence"/>
</dbReference>
<dbReference type="STRING" id="185761.SAMN05660282_02207"/>
<evidence type="ECO:0000259" key="1">
    <source>
        <dbReference type="PROSITE" id="PS50994"/>
    </source>
</evidence>
<dbReference type="GO" id="GO:0003676">
    <property type="term" value="F:nucleic acid binding"/>
    <property type="evidence" value="ECO:0007669"/>
    <property type="project" value="InterPro"/>
</dbReference>
<dbReference type="Pfam" id="PF00665">
    <property type="entry name" value="rve"/>
    <property type="match status" value="1"/>
</dbReference>
<dbReference type="Gene3D" id="3.30.420.10">
    <property type="entry name" value="Ribonuclease H-like superfamily/Ribonuclease H"/>
    <property type="match status" value="1"/>
</dbReference>
<dbReference type="InterPro" id="IPR001584">
    <property type="entry name" value="Integrase_cat-core"/>
</dbReference>